<protein>
    <recommendedName>
        <fullName evidence="3">CCHC-type domain-containing protein</fullName>
    </recommendedName>
</protein>
<gene>
    <name evidence="4" type="ORF">Tci_024740</name>
</gene>
<feature type="region of interest" description="Disordered" evidence="2">
    <location>
        <begin position="30"/>
        <end position="92"/>
    </location>
</feature>
<dbReference type="PROSITE" id="PS50158">
    <property type="entry name" value="ZF_CCHC"/>
    <property type="match status" value="1"/>
</dbReference>
<evidence type="ECO:0000256" key="2">
    <source>
        <dbReference type="SAM" id="MobiDB-lite"/>
    </source>
</evidence>
<accession>A0A6L2KW42</accession>
<sequence length="526" mass="58812">MSSSMITYMFISFDSDLPPWGFHLIDPNEFEPLPADASPTALSPGYVADSDPLEDDLEEDPKEDPEEEEASEEDEDKEEEHLAPNDSAVLPSINHVPSAEETELFKTDKSAATPPSPPQTIISVSMTRLHRAQISVRPHTPPSPSTKPLIAKFEVKESSTAVAARQTWHTLARRVDYRFIDTLDASPSTYHPLHVPSPPLLLPFADRRSDIPQADMSSQKSLCLTATASRFEVGESSTAAAAARQTRHTLARRLEDRSMTLKDLIRIHKAHIIALEAQTRAFQRDVSVLQRQRIDDGDRLMSHIQHEDDRFRELARTRDTMAPKRTTTPMNDAVIKQLIAQGIADALAEYEATKNSRNGDDRHDSGSGERRIIPTAHECTYSDFLKCKPLNFKVLKESQVEKYVGGLPDMIQGSVVASKPKTMQEAIEFATDLMDHTFAERQAENKRKLDDNTSNNVTQQQPHKRQNVARAYTDRTGEKTRYSRSLPLCTKGNYHHNGQCASKCNNCKKVGHSAHDCRSLAATANN</sequence>
<organism evidence="4">
    <name type="scientific">Tanacetum cinerariifolium</name>
    <name type="common">Dalmatian daisy</name>
    <name type="synonym">Chrysanthemum cinerariifolium</name>
    <dbReference type="NCBI Taxonomy" id="118510"/>
    <lineage>
        <taxon>Eukaryota</taxon>
        <taxon>Viridiplantae</taxon>
        <taxon>Streptophyta</taxon>
        <taxon>Embryophyta</taxon>
        <taxon>Tracheophyta</taxon>
        <taxon>Spermatophyta</taxon>
        <taxon>Magnoliopsida</taxon>
        <taxon>eudicotyledons</taxon>
        <taxon>Gunneridae</taxon>
        <taxon>Pentapetalae</taxon>
        <taxon>asterids</taxon>
        <taxon>campanulids</taxon>
        <taxon>Asterales</taxon>
        <taxon>Asteraceae</taxon>
        <taxon>Asteroideae</taxon>
        <taxon>Anthemideae</taxon>
        <taxon>Anthemidinae</taxon>
        <taxon>Tanacetum</taxon>
    </lineage>
</organism>
<dbReference type="SMART" id="SM00343">
    <property type="entry name" value="ZnF_C2HC"/>
    <property type="match status" value="1"/>
</dbReference>
<feature type="region of interest" description="Disordered" evidence="2">
    <location>
        <begin position="445"/>
        <end position="479"/>
    </location>
</feature>
<keyword evidence="1" id="KW-0479">Metal-binding</keyword>
<feature type="compositionally biased region" description="Polar residues" evidence="2">
    <location>
        <begin position="452"/>
        <end position="461"/>
    </location>
</feature>
<dbReference type="EMBL" id="BKCJ010003065">
    <property type="protein sequence ID" value="GEU52762.1"/>
    <property type="molecule type" value="Genomic_DNA"/>
</dbReference>
<comment type="caution">
    <text evidence="4">The sequence shown here is derived from an EMBL/GenBank/DDBJ whole genome shotgun (WGS) entry which is preliminary data.</text>
</comment>
<evidence type="ECO:0000259" key="3">
    <source>
        <dbReference type="PROSITE" id="PS50158"/>
    </source>
</evidence>
<feature type="domain" description="CCHC-type" evidence="3">
    <location>
        <begin position="503"/>
        <end position="519"/>
    </location>
</feature>
<evidence type="ECO:0000313" key="4">
    <source>
        <dbReference type="EMBL" id="GEU52762.1"/>
    </source>
</evidence>
<keyword evidence="1" id="KW-0862">Zinc</keyword>
<dbReference type="GO" id="GO:0008270">
    <property type="term" value="F:zinc ion binding"/>
    <property type="evidence" value="ECO:0007669"/>
    <property type="project" value="UniProtKB-KW"/>
</dbReference>
<keyword evidence="1" id="KW-0863">Zinc-finger</keyword>
<feature type="region of interest" description="Disordered" evidence="2">
    <location>
        <begin position="102"/>
        <end position="121"/>
    </location>
</feature>
<name>A0A6L2KW42_TANCI</name>
<reference evidence="4" key="1">
    <citation type="journal article" date="2019" name="Sci. Rep.">
        <title>Draft genome of Tanacetum cinerariifolium, the natural source of mosquito coil.</title>
        <authorList>
            <person name="Yamashiro T."/>
            <person name="Shiraishi A."/>
            <person name="Satake H."/>
            <person name="Nakayama K."/>
        </authorList>
    </citation>
    <scope>NUCLEOTIDE SEQUENCE</scope>
</reference>
<proteinExistence type="predicted"/>
<feature type="compositionally biased region" description="Acidic residues" evidence="2">
    <location>
        <begin position="51"/>
        <end position="78"/>
    </location>
</feature>
<dbReference type="GO" id="GO:0003676">
    <property type="term" value="F:nucleic acid binding"/>
    <property type="evidence" value="ECO:0007669"/>
    <property type="project" value="InterPro"/>
</dbReference>
<evidence type="ECO:0000256" key="1">
    <source>
        <dbReference type="PROSITE-ProRule" id="PRU00047"/>
    </source>
</evidence>
<dbReference type="InterPro" id="IPR001878">
    <property type="entry name" value="Znf_CCHC"/>
</dbReference>
<dbReference type="AlphaFoldDB" id="A0A6L2KW42"/>